<evidence type="ECO:0000313" key="4">
    <source>
        <dbReference type="EMBL" id="KAK1355901.1"/>
    </source>
</evidence>
<proteinExistence type="predicted"/>
<organism evidence="4 5">
    <name type="scientific">Heracleum sosnowskyi</name>
    <dbReference type="NCBI Taxonomy" id="360622"/>
    <lineage>
        <taxon>Eukaryota</taxon>
        <taxon>Viridiplantae</taxon>
        <taxon>Streptophyta</taxon>
        <taxon>Embryophyta</taxon>
        <taxon>Tracheophyta</taxon>
        <taxon>Spermatophyta</taxon>
        <taxon>Magnoliopsida</taxon>
        <taxon>eudicotyledons</taxon>
        <taxon>Gunneridae</taxon>
        <taxon>Pentapetalae</taxon>
        <taxon>asterids</taxon>
        <taxon>campanulids</taxon>
        <taxon>Apiales</taxon>
        <taxon>Apiaceae</taxon>
        <taxon>Apioideae</taxon>
        <taxon>apioid superclade</taxon>
        <taxon>Tordylieae</taxon>
        <taxon>Tordyliinae</taxon>
        <taxon>Heracleum</taxon>
    </lineage>
</organism>
<reference evidence="4" key="1">
    <citation type="submission" date="2023-02" db="EMBL/GenBank/DDBJ databases">
        <title>Genome of toxic invasive species Heracleum sosnowskyi carries increased number of genes despite the absence of recent whole-genome duplications.</title>
        <authorList>
            <person name="Schelkunov M."/>
            <person name="Shtratnikova V."/>
            <person name="Makarenko M."/>
            <person name="Klepikova A."/>
            <person name="Omelchenko D."/>
            <person name="Novikova G."/>
            <person name="Obukhova E."/>
            <person name="Bogdanov V."/>
            <person name="Penin A."/>
            <person name="Logacheva M."/>
        </authorList>
    </citation>
    <scope>NUCLEOTIDE SEQUENCE</scope>
    <source>
        <strain evidence="4">Hsosn_3</strain>
        <tissue evidence="4">Leaf</tissue>
    </source>
</reference>
<accession>A0AAD8GXP1</accession>
<protein>
    <submittedName>
        <fullName evidence="4">DUF3741 domain-containing protein/DUF4378 domain-containing protein</fullName>
    </submittedName>
</protein>
<evidence type="ECO:0000259" key="2">
    <source>
        <dbReference type="Pfam" id="PF12552"/>
    </source>
</evidence>
<reference evidence="4" key="2">
    <citation type="submission" date="2023-05" db="EMBL/GenBank/DDBJ databases">
        <authorList>
            <person name="Schelkunov M.I."/>
        </authorList>
    </citation>
    <scope>NUCLEOTIDE SEQUENCE</scope>
    <source>
        <strain evidence="4">Hsosn_3</strain>
        <tissue evidence="4">Leaf</tissue>
    </source>
</reference>
<comment type="caution">
    <text evidence="4">The sequence shown here is derived from an EMBL/GenBank/DDBJ whole genome shotgun (WGS) entry which is preliminary data.</text>
</comment>
<dbReference type="PANTHER" id="PTHR46634:SF3">
    <property type="entry name" value="M REDUCTASE II SUBUNIT GAMMA, PUTATIVE (DUF3741)-RELATED"/>
    <property type="match status" value="1"/>
</dbReference>
<dbReference type="Proteomes" id="UP001237642">
    <property type="component" value="Unassembled WGS sequence"/>
</dbReference>
<evidence type="ECO:0000313" key="5">
    <source>
        <dbReference type="Proteomes" id="UP001237642"/>
    </source>
</evidence>
<dbReference type="Pfam" id="PF14309">
    <property type="entry name" value="DUF4378"/>
    <property type="match status" value="1"/>
</dbReference>
<feature type="compositionally biased region" description="Polar residues" evidence="1">
    <location>
        <begin position="593"/>
        <end position="606"/>
    </location>
</feature>
<name>A0AAD8GXP1_9APIA</name>
<feature type="domain" description="DUF4378" evidence="3">
    <location>
        <begin position="745"/>
        <end position="918"/>
    </location>
</feature>
<feature type="region of interest" description="Disordered" evidence="1">
    <location>
        <begin position="583"/>
        <end position="606"/>
    </location>
</feature>
<dbReference type="InterPro" id="IPR025486">
    <property type="entry name" value="DUF4378"/>
</dbReference>
<keyword evidence="5" id="KW-1185">Reference proteome</keyword>
<feature type="compositionally biased region" description="Basic and acidic residues" evidence="1">
    <location>
        <begin position="486"/>
        <end position="503"/>
    </location>
</feature>
<dbReference type="EMBL" id="JAUIZM010000011">
    <property type="protein sequence ID" value="KAK1355901.1"/>
    <property type="molecule type" value="Genomic_DNA"/>
</dbReference>
<evidence type="ECO:0000256" key="1">
    <source>
        <dbReference type="SAM" id="MobiDB-lite"/>
    </source>
</evidence>
<feature type="region of interest" description="Disordered" evidence="1">
    <location>
        <begin position="486"/>
        <end position="510"/>
    </location>
</feature>
<gene>
    <name evidence="4" type="ORF">POM88_049157</name>
</gene>
<dbReference type="PANTHER" id="PTHR46634">
    <property type="entry name" value="M REDUCTASE II SUBUNIT GAMMA, PUTATIVE (DUF3741)-RELATED"/>
    <property type="match status" value="1"/>
</dbReference>
<dbReference type="InterPro" id="IPR022212">
    <property type="entry name" value="DUF3741"/>
</dbReference>
<evidence type="ECO:0000259" key="3">
    <source>
        <dbReference type="Pfam" id="PF14309"/>
    </source>
</evidence>
<dbReference type="Pfam" id="PF12552">
    <property type="entry name" value="DUF3741"/>
    <property type="match status" value="1"/>
</dbReference>
<feature type="compositionally biased region" description="Basic and acidic residues" evidence="1">
    <location>
        <begin position="340"/>
        <end position="357"/>
    </location>
</feature>
<feature type="region of interest" description="Disordered" evidence="1">
    <location>
        <begin position="332"/>
        <end position="360"/>
    </location>
</feature>
<feature type="domain" description="DUF3741" evidence="2">
    <location>
        <begin position="186"/>
        <end position="230"/>
    </location>
</feature>
<dbReference type="AlphaFoldDB" id="A0AAD8GXP1"/>
<sequence>MNGIQNGMPGNQLLTEKPYCNGSSLSRSCSDVSGINTTQDLIKDKEIISELKRTSLNKKSNRTPIKMLIAEEMSKETISTENPPNVVGRLMGLDAITCQQPHLASQRSHSRNFSYSNVPMDYWQQEHESLESQELHEIRQYPEQNNFKEVYQIWQSHNDPVRDKASQREKFSESASASEKKMALIRQKFTDLKLLATDEKLRQTKQFQDALEVLSSNNDLFLRFLQEPNSMFSQHLCDLQSLPPSSNTKRITVLRPAKMVDSSKIAGSQKHFLIKKTSQSEQVGNQDKRTFGFSSPTNCKSEDSHIQTTRIVVLKPSLAKSQDTKNVVLPHSSLPSALSTKDDHGEHINDGARKSSEDGVMQQVCKNFSGHRRDGALLSSVFSNGYIGDESSFHKSENEYAMVNLRDTELMSPMSRHSWDYKNRSDSRYSQSFSRISYSPESSVCREAKKRLSERWAIMASSENCQEKKHMRRSSSTLGEMLAISDIKKSPGPEEDSSHRQEARGSTSCLITNSNGNDKCNAASRNFLRSKSVPVSSTIYGSRHDLEVSSHTMEKTESMKEVTKERTLKLKLKERVSSLFFSRNKKSGKEESSQPNSVTDPGCHSSNVACEHDSDIALSSKVPSLDLLSMEPTLATSSTKAEFLVSTENYNGNKEQPSPISVLEPSFDEDDHGIAKFYNNLKPDENGMEHSSHLTKSNLIDKSPPIGSIARTLSRDHSCTETTTPYSMKSNTLPIGADKGKQEWFFLVQKLLLAAGFNNMVEPDTLFPRWHSQESPLDPSLRDQYLDLNDKETPHETKRRQRRSTQKLVFDCVNAVLKDLAGSWSATELRGISCSEFNDRLQDHASSTTVDILWAHIEEWFSDELRYVPGYFGDNSLVVETVVRKEVVGKGWVEDLTIEIVDLRKEIENKLLEELVQEAVEEFTVRL</sequence>